<keyword evidence="1" id="KW-1133">Transmembrane helix</keyword>
<keyword evidence="1" id="KW-0472">Membrane</keyword>
<feature type="transmembrane region" description="Helical" evidence="1">
    <location>
        <begin position="696"/>
        <end position="714"/>
    </location>
</feature>
<feature type="transmembrane region" description="Helical" evidence="1">
    <location>
        <begin position="604"/>
        <end position="624"/>
    </location>
</feature>
<proteinExistence type="predicted"/>
<feature type="transmembrane region" description="Helical" evidence="1">
    <location>
        <begin position="669"/>
        <end position="690"/>
    </location>
</feature>
<feature type="transmembrane region" description="Helical" evidence="1">
    <location>
        <begin position="479"/>
        <end position="501"/>
    </location>
</feature>
<dbReference type="RefSeq" id="WP_093258261.1">
    <property type="nucleotide sequence ID" value="NZ_FNKK01000002.1"/>
</dbReference>
<feature type="transmembrane region" description="Helical" evidence="1">
    <location>
        <begin position="564"/>
        <end position="583"/>
    </location>
</feature>
<dbReference type="STRING" id="35622.SAMN04489764_1359"/>
<dbReference type="OrthoDB" id="419058at2"/>
<dbReference type="PROSITE" id="PS50837">
    <property type="entry name" value="NACHT"/>
    <property type="match status" value="1"/>
</dbReference>
<dbReference type="Proteomes" id="UP000217103">
    <property type="component" value="Unassembled WGS sequence"/>
</dbReference>
<reference evidence="3 4" key="1">
    <citation type="submission" date="2016-10" db="EMBL/GenBank/DDBJ databases">
        <authorList>
            <person name="de Groot N.N."/>
        </authorList>
    </citation>
    <scope>NUCLEOTIDE SEQUENCE [LARGE SCALE GENOMIC DNA]</scope>
    <source>
        <strain evidence="3 4">DSM 43794</strain>
    </source>
</reference>
<dbReference type="Pfam" id="PF05729">
    <property type="entry name" value="NACHT"/>
    <property type="match status" value="1"/>
</dbReference>
<sequence length="793" mass="86916">MNRRWLPVLWAVLGLLSLVAMVVMVARAISFDESPNIADLVAVTLAAIPLLVSLVAWTRRSAQPQTARAEVVERAKEVLAERVREQWRNEAILRSLDDPAPIPVRWTVTDDAKIMDHPDNLTRASLHLTGSSDDVASLAERFRAMQRRRLVILGDPGSGKTTLAVQLVRELLDSRAEHPGEAVPVLLSVAGWDTSRLPRLHEWVAEQLAQGYPALRAAEFGPDMPRRLAVGGHILPVLDGLDELPASAQAAVITALNRFLSRDDQVILTCRTSEYADAVSQAGDVLTSALVIQAHPVDRQAAAAYLRRCLPPQPGDAWERILTGLVTTTPQSRSLTALADVCATPLGLWLVRTVYANTRADVSPLLDPDAFPSAAALRADLLDHLIEALVTTREPSTDRTELFRPRRRHDPARVRKWLGYLAHVMTRPPDGSRPTRDFAWWRLARTTALFSTTAVWFGIVFGLVGGLIFVPWIRTKEGVIANVGGGLLLGVYCGVLLLFMVNPWQEQDPGFADLRMRGRGSSLARALGHRIAVGLRGGLVFGFVFGLVSTLFLEDVGGIEDQLFDFGFIFGLALGLGGRLREVRLKNKFESTGIDLESGKPRRAVLIAEFALGCLGGLMAGYWLTFEFMGGFAVGFVVGIMDEIVKWMESPADAEQATTPMTSWRADRAMNLLRITVVGCVGGFLGGFFSRLGEPVGGLMVGGFLGLMSGFVLGRHHAWLAYLITTYRLAYAGLLPRALMPFLDDAHRLGLLRAVGPIYQFRHAELQDHLAAVYGREYLNAKQPGGLLGRIRR</sequence>
<feature type="transmembrane region" description="Helical" evidence="1">
    <location>
        <begin position="533"/>
        <end position="552"/>
    </location>
</feature>
<organism evidence="3 4">
    <name type="scientific">Thermostaphylospora chromogena</name>
    <dbReference type="NCBI Taxonomy" id="35622"/>
    <lineage>
        <taxon>Bacteria</taxon>
        <taxon>Bacillati</taxon>
        <taxon>Actinomycetota</taxon>
        <taxon>Actinomycetes</taxon>
        <taxon>Streptosporangiales</taxon>
        <taxon>Thermomonosporaceae</taxon>
        <taxon>Thermostaphylospora</taxon>
    </lineage>
</organism>
<gene>
    <name evidence="3" type="ORF">SAMN04489764_1359</name>
</gene>
<dbReference type="Gene3D" id="3.40.50.300">
    <property type="entry name" value="P-loop containing nucleotide triphosphate hydrolases"/>
    <property type="match status" value="1"/>
</dbReference>
<evidence type="ECO:0000313" key="4">
    <source>
        <dbReference type="Proteomes" id="UP000217103"/>
    </source>
</evidence>
<feature type="transmembrane region" description="Helical" evidence="1">
    <location>
        <begin position="448"/>
        <end position="473"/>
    </location>
</feature>
<feature type="domain" description="NACHT" evidence="2">
    <location>
        <begin position="148"/>
        <end position="273"/>
    </location>
</feature>
<dbReference type="SUPFAM" id="SSF52540">
    <property type="entry name" value="P-loop containing nucleoside triphosphate hydrolases"/>
    <property type="match status" value="1"/>
</dbReference>
<evidence type="ECO:0000313" key="3">
    <source>
        <dbReference type="EMBL" id="SDQ60673.1"/>
    </source>
</evidence>
<evidence type="ECO:0000259" key="2">
    <source>
        <dbReference type="PROSITE" id="PS50837"/>
    </source>
</evidence>
<protein>
    <submittedName>
        <fullName evidence="3">NACHT domain-containing protein</fullName>
    </submittedName>
</protein>
<dbReference type="EMBL" id="FNKK01000002">
    <property type="protein sequence ID" value="SDQ60673.1"/>
    <property type="molecule type" value="Genomic_DNA"/>
</dbReference>
<dbReference type="InterPro" id="IPR007111">
    <property type="entry name" value="NACHT_NTPase"/>
</dbReference>
<evidence type="ECO:0000256" key="1">
    <source>
        <dbReference type="SAM" id="Phobius"/>
    </source>
</evidence>
<accession>A0A1H1C907</accession>
<keyword evidence="1" id="KW-0812">Transmembrane</keyword>
<keyword evidence="4" id="KW-1185">Reference proteome</keyword>
<dbReference type="InterPro" id="IPR027417">
    <property type="entry name" value="P-loop_NTPase"/>
</dbReference>
<name>A0A1H1C907_9ACTN</name>
<feature type="transmembrane region" description="Helical" evidence="1">
    <location>
        <begin position="38"/>
        <end position="58"/>
    </location>
</feature>
<dbReference type="AlphaFoldDB" id="A0A1H1C907"/>